<feature type="transmembrane region" description="Helical" evidence="1">
    <location>
        <begin position="229"/>
        <end position="248"/>
    </location>
</feature>
<dbReference type="GO" id="GO:0016740">
    <property type="term" value="F:transferase activity"/>
    <property type="evidence" value="ECO:0007669"/>
    <property type="project" value="UniProtKB-KW"/>
</dbReference>
<keyword evidence="1" id="KW-0472">Membrane</keyword>
<organism evidence="3 4">
    <name type="scientific">Streptococcus ruminicola</name>
    <dbReference type="NCBI Taxonomy" id="2686210"/>
    <lineage>
        <taxon>Bacteria</taxon>
        <taxon>Bacillati</taxon>
        <taxon>Bacillota</taxon>
        <taxon>Bacilli</taxon>
        <taxon>Lactobacillales</taxon>
        <taxon>Streptococcaceae</taxon>
        <taxon>Streptococcus</taxon>
    </lineage>
</organism>
<feature type="transmembrane region" description="Helical" evidence="1">
    <location>
        <begin position="80"/>
        <end position="99"/>
    </location>
</feature>
<dbReference type="RefSeq" id="WP_166042869.1">
    <property type="nucleotide sequence ID" value="NZ_CP046919.1"/>
</dbReference>
<evidence type="ECO:0000313" key="3">
    <source>
        <dbReference type="EMBL" id="QIM45580.1"/>
    </source>
</evidence>
<name>A0A6G8HXL7_9STRE</name>
<feature type="transmembrane region" description="Helical" evidence="1">
    <location>
        <begin position="162"/>
        <end position="182"/>
    </location>
</feature>
<keyword evidence="3" id="KW-0378">Hydrolase</keyword>
<dbReference type="Gene3D" id="3.40.720.10">
    <property type="entry name" value="Alkaline Phosphatase, subunit A"/>
    <property type="match status" value="1"/>
</dbReference>
<accession>A0A6G8HXL7</accession>
<feature type="transmembrane region" description="Helical" evidence="1">
    <location>
        <begin position="293"/>
        <end position="309"/>
    </location>
</feature>
<keyword evidence="3" id="KW-0808">Transferase</keyword>
<keyword evidence="1" id="KW-0812">Transmembrane</keyword>
<dbReference type="Pfam" id="PF00884">
    <property type="entry name" value="Sulfatase"/>
    <property type="match status" value="1"/>
</dbReference>
<protein>
    <submittedName>
        <fullName evidence="3">Sulfatase-like hydrolase/transferase</fullName>
    </submittedName>
</protein>
<evidence type="ECO:0000259" key="2">
    <source>
        <dbReference type="Pfam" id="PF00884"/>
    </source>
</evidence>
<dbReference type="Proteomes" id="UP000503166">
    <property type="component" value="Chromosome"/>
</dbReference>
<dbReference type="InterPro" id="IPR017850">
    <property type="entry name" value="Alkaline_phosphatase_core_sf"/>
</dbReference>
<keyword evidence="1" id="KW-1133">Transmembrane helix</keyword>
<dbReference type="EMBL" id="CP046919">
    <property type="protein sequence ID" value="QIM45580.1"/>
    <property type="molecule type" value="Genomic_DNA"/>
</dbReference>
<dbReference type="CDD" id="cd16015">
    <property type="entry name" value="LTA_synthase"/>
    <property type="match status" value="1"/>
</dbReference>
<feature type="transmembrane region" description="Helical" evidence="1">
    <location>
        <begin position="373"/>
        <end position="393"/>
    </location>
</feature>
<feature type="domain" description="Sulfatase N-terminal" evidence="2">
    <location>
        <begin position="479"/>
        <end position="763"/>
    </location>
</feature>
<dbReference type="InterPro" id="IPR000917">
    <property type="entry name" value="Sulfatase_N"/>
</dbReference>
<dbReference type="GO" id="GO:0016787">
    <property type="term" value="F:hydrolase activity"/>
    <property type="evidence" value="ECO:0007669"/>
    <property type="project" value="UniProtKB-KW"/>
</dbReference>
<sequence>MIEKVKTAFWEINWLKYLHKILLSTFAFYISLAIDGYSILAENNILNSYSVVNHFFIISGILSIIGFSTYLIIDLNYKSFFNLFFGFIAYLIVSYFLLITRNINNSDFNVWKLTDNHFFEYRGLIVVVLITILSFIIKSILDKFSLKDLYGAFFQEYYKSYSTIYFLIVFIILSDSKLIPIISKTVSDGKIADFVPKLTLNIFLSFITFYCIVRIVYKAIEAIRNNNPNFYLSAATSLLFGVIFNYTLQYGVKTEGALMDMFVFPGATAYQITFIFVFCIIGYLIINRYVITTFLEIVFWGVISLVNYLKQKMRNEPLLVSDISWLKEAKLLTKYIDGTIIIYALIAIVFLIATAVFLRKRFLSGKIISKKRYRGIGIGIDIVAITFFSMIMVNESDGIINNNIPILSQLNNNYNVFWLGNSVHATYRSLAYVWTKELTFPVMETPDGYSKEKIQKIAKRYQTEAEKINATRTEKISDQTVIYILSESLANPNRIPGITTSEKVLPYIDEIISNTTSGLMKSDGYGGGTANMEYQTLTGLPMYNLSSSMTSLTTEIVPEMTYIPSISDSFKKKNRIAIHLGDAQTYSRINMYNKMNFDQFIAGQNGTMKAKNIVALGHFPSDNSTYSTLLENINFSENQFFSVITYQNHVPWSYDYDKLITVAADKLSNEEIEQLTNYVNLLHQTDIDTKDLLDQLSNIDKKIVVVFYGDHLPGLYPQSLFDTNSQLQYKTDYFIWSNYQTKKMDYPYVNSSDFSAELLEYTNSKVSPYYALLTDVLKYSSVDKKILDEKGKEVADDLKLIEYDLSQGKGYITNYNGFFEMN</sequence>
<feature type="transmembrane region" description="Helical" evidence="1">
    <location>
        <begin position="340"/>
        <end position="358"/>
    </location>
</feature>
<evidence type="ECO:0000256" key="1">
    <source>
        <dbReference type="SAM" id="Phobius"/>
    </source>
</evidence>
<feature type="transmembrane region" description="Helical" evidence="1">
    <location>
        <begin position="194"/>
        <end position="217"/>
    </location>
</feature>
<reference evidence="3 4" key="1">
    <citation type="submission" date="2019-12" db="EMBL/GenBank/DDBJ databases">
        <title>Complete genome sequence of Streptococcus sp. CNU G2 isolated frome Bos taurus coreanae.</title>
        <authorList>
            <person name="Park S.Y."/>
            <person name="Kim J.H."/>
            <person name="Seo S.W."/>
        </authorList>
    </citation>
    <scope>NUCLEOTIDE SEQUENCE [LARGE SCALE GENOMIC DNA]</scope>
    <source>
        <strain evidence="3 4">CNU G2</strain>
    </source>
</reference>
<dbReference type="AlphaFoldDB" id="A0A6G8HXL7"/>
<evidence type="ECO:0000313" key="4">
    <source>
        <dbReference type="Proteomes" id="UP000503166"/>
    </source>
</evidence>
<feature type="transmembrane region" description="Helical" evidence="1">
    <location>
        <begin position="268"/>
        <end position="286"/>
    </location>
</feature>
<proteinExistence type="predicted"/>
<feature type="transmembrane region" description="Helical" evidence="1">
    <location>
        <begin position="21"/>
        <end position="40"/>
    </location>
</feature>
<gene>
    <name evidence="3" type="ORF">GPZ88_00270</name>
</gene>
<feature type="transmembrane region" description="Helical" evidence="1">
    <location>
        <begin position="52"/>
        <end position="73"/>
    </location>
</feature>
<dbReference type="KEGG" id="srum:GPZ88_00270"/>
<feature type="transmembrane region" description="Helical" evidence="1">
    <location>
        <begin position="119"/>
        <end position="141"/>
    </location>
</feature>